<dbReference type="EMBL" id="JBCAWK010000004">
    <property type="protein sequence ID" value="KAK8861433.1"/>
    <property type="molecule type" value="Genomic_DNA"/>
</dbReference>
<comment type="caution">
    <text evidence="8">The sequence shown here is derived from an EMBL/GenBank/DDBJ whole genome shotgun (WGS) entry which is preliminary data.</text>
</comment>
<evidence type="ECO:0000256" key="4">
    <source>
        <dbReference type="ARBA" id="ARBA00023136"/>
    </source>
</evidence>
<evidence type="ECO:0000256" key="3">
    <source>
        <dbReference type="ARBA" id="ARBA00022989"/>
    </source>
</evidence>
<evidence type="ECO:0000256" key="5">
    <source>
        <dbReference type="SAM" id="MobiDB-lite"/>
    </source>
</evidence>
<evidence type="ECO:0000256" key="6">
    <source>
        <dbReference type="SAM" id="Phobius"/>
    </source>
</evidence>
<keyword evidence="4 6" id="KW-0472">Membrane</keyword>
<dbReference type="Proteomes" id="UP001388673">
    <property type="component" value="Unassembled WGS sequence"/>
</dbReference>
<keyword evidence="3 6" id="KW-1133">Transmembrane helix</keyword>
<dbReference type="RefSeq" id="XP_066804058.1">
    <property type="nucleotide sequence ID" value="XM_066945369.1"/>
</dbReference>
<sequence>MSVTATVTATGGAVVSGLTLIAAIYLLISLWRQGRGKLRVRLLVGMVISDILLGVVVFPTEISFLAGNRLQLDSRGCNAQGFLLITILFTQHMWTLAIAIATFCLLRYPLSRLTVMLEMYSWLIGPFIWAVSLIHSGLWYGLVGFSTTGALCYYGTKSVGLDRDLVQFVPRALVFAVIVILYTRLFKFLRRPDTIHLSTGFATDPGAGEQVSHIPAAPTPKVFRPLARFGRLGSSAGNKEAVNVDAPWEALEFVQVGYHHDLNLPTPSETGQFELAPYAPKSILHPSRPVSPDIVSPGTIEVKDPILRVRTASGSSITTSSGPSSQRPSATDTLVTPELAYNYELPPSADSTTKLVSPESQPPLRAHILSPVLSQGSHNELELGPEMDIVDADGDDRGRYSRSSSEDRRPSGQTLKEFFQEYQVPGPDEGRVPTGGRGSGSNEHKPPQLSAAAYFNRQASLLMLYFPLAYMAVFSVSLVRLIYDMVHRMPSPVLGIISNWLVLSVGLIDGLVYGLAELMVRRKVRRKMPEHIYS</sequence>
<feature type="transmembrane region" description="Helical" evidence="6">
    <location>
        <begin position="495"/>
        <end position="516"/>
    </location>
</feature>
<feature type="compositionally biased region" description="Basic and acidic residues" evidence="5">
    <location>
        <begin position="395"/>
        <end position="410"/>
    </location>
</feature>
<accession>A0AAW0Z0Z2</accession>
<dbReference type="GeneID" id="92179511"/>
<dbReference type="CDD" id="cd00637">
    <property type="entry name" value="7tm_classA_rhodopsin-like"/>
    <property type="match status" value="1"/>
</dbReference>
<feature type="transmembrane region" description="Helical" evidence="6">
    <location>
        <begin position="127"/>
        <end position="156"/>
    </location>
</feature>
<dbReference type="GO" id="GO:0005886">
    <property type="term" value="C:plasma membrane"/>
    <property type="evidence" value="ECO:0007669"/>
    <property type="project" value="TreeGrafter"/>
</dbReference>
<evidence type="ECO:0000256" key="2">
    <source>
        <dbReference type="ARBA" id="ARBA00022692"/>
    </source>
</evidence>
<evidence type="ECO:0000313" key="9">
    <source>
        <dbReference type="Proteomes" id="UP001388673"/>
    </source>
</evidence>
<evidence type="ECO:0000313" key="8">
    <source>
        <dbReference type="EMBL" id="KAK8861433.1"/>
    </source>
</evidence>
<dbReference type="Gene3D" id="1.20.1070.10">
    <property type="entry name" value="Rhodopsin 7-helix transmembrane proteins"/>
    <property type="match status" value="1"/>
</dbReference>
<dbReference type="SUPFAM" id="SSF81321">
    <property type="entry name" value="Family A G protein-coupled receptor-like"/>
    <property type="match status" value="1"/>
</dbReference>
<dbReference type="PANTHER" id="PTHR23112:SF0">
    <property type="entry name" value="TRANSMEMBRANE PROTEIN 116"/>
    <property type="match status" value="1"/>
</dbReference>
<protein>
    <recommendedName>
        <fullName evidence="7">G-protein coupled receptors family 1 profile domain-containing protein</fullName>
    </recommendedName>
</protein>
<organism evidence="8 9">
    <name type="scientific">Kwoniella newhampshirensis</name>
    <dbReference type="NCBI Taxonomy" id="1651941"/>
    <lineage>
        <taxon>Eukaryota</taxon>
        <taxon>Fungi</taxon>
        <taxon>Dikarya</taxon>
        <taxon>Basidiomycota</taxon>
        <taxon>Agaricomycotina</taxon>
        <taxon>Tremellomycetes</taxon>
        <taxon>Tremellales</taxon>
        <taxon>Cryptococcaceae</taxon>
        <taxon>Kwoniella</taxon>
    </lineage>
</organism>
<dbReference type="GO" id="GO:0004930">
    <property type="term" value="F:G protein-coupled receptor activity"/>
    <property type="evidence" value="ECO:0007669"/>
    <property type="project" value="InterPro"/>
</dbReference>
<dbReference type="PROSITE" id="PS50262">
    <property type="entry name" value="G_PROTEIN_RECEP_F1_2"/>
    <property type="match status" value="1"/>
</dbReference>
<comment type="subcellular location">
    <subcellularLocation>
        <location evidence="1">Membrane</location>
        <topology evidence="1">Multi-pass membrane protein</topology>
    </subcellularLocation>
</comment>
<dbReference type="KEGG" id="kne:92179511"/>
<reference evidence="8 9" key="1">
    <citation type="journal article" date="2024" name="bioRxiv">
        <title>Comparative genomics of Cryptococcus and Kwoniella reveals pathogenesis evolution and contrasting karyotype dynamics via intercentromeric recombination or chromosome fusion.</title>
        <authorList>
            <person name="Coelho M.A."/>
            <person name="David-Palma M."/>
            <person name="Shea T."/>
            <person name="Bowers K."/>
            <person name="McGinley-Smith S."/>
            <person name="Mohammad A.W."/>
            <person name="Gnirke A."/>
            <person name="Yurkov A.M."/>
            <person name="Nowrousian M."/>
            <person name="Sun S."/>
            <person name="Cuomo C.A."/>
            <person name="Heitman J."/>
        </authorList>
    </citation>
    <scope>NUCLEOTIDE SEQUENCE [LARGE SCALE GENOMIC DNA]</scope>
    <source>
        <strain evidence="8 9">CBS 13917</strain>
    </source>
</reference>
<gene>
    <name evidence="8" type="ORF">IAR55_002252</name>
</gene>
<evidence type="ECO:0000259" key="7">
    <source>
        <dbReference type="PROSITE" id="PS50262"/>
    </source>
</evidence>
<feature type="transmembrane region" description="Helical" evidence="6">
    <location>
        <begin position="462"/>
        <end position="483"/>
    </location>
</feature>
<proteinExistence type="predicted"/>
<dbReference type="Pfam" id="PF00001">
    <property type="entry name" value="7tm_1"/>
    <property type="match status" value="1"/>
</dbReference>
<dbReference type="GO" id="GO:0007189">
    <property type="term" value="P:adenylate cyclase-activating G protein-coupled receptor signaling pathway"/>
    <property type="evidence" value="ECO:0007669"/>
    <property type="project" value="TreeGrafter"/>
</dbReference>
<feature type="compositionally biased region" description="Acidic residues" evidence="5">
    <location>
        <begin position="383"/>
        <end position="394"/>
    </location>
</feature>
<feature type="transmembrane region" description="Helical" evidence="6">
    <location>
        <begin position="6"/>
        <end position="28"/>
    </location>
</feature>
<dbReference type="AlphaFoldDB" id="A0AAW0Z0Z2"/>
<feature type="transmembrane region" description="Helical" evidence="6">
    <location>
        <begin position="82"/>
        <end position="106"/>
    </location>
</feature>
<feature type="region of interest" description="Disordered" evidence="5">
    <location>
        <begin position="378"/>
        <end position="446"/>
    </location>
</feature>
<dbReference type="InterPro" id="IPR000276">
    <property type="entry name" value="GPCR_Rhodpsn"/>
</dbReference>
<evidence type="ECO:0000256" key="1">
    <source>
        <dbReference type="ARBA" id="ARBA00004141"/>
    </source>
</evidence>
<feature type="transmembrane region" description="Helical" evidence="6">
    <location>
        <begin position="168"/>
        <end position="186"/>
    </location>
</feature>
<dbReference type="InterPro" id="IPR017452">
    <property type="entry name" value="GPCR_Rhodpsn_7TM"/>
</dbReference>
<dbReference type="PANTHER" id="PTHR23112">
    <property type="entry name" value="G PROTEIN-COUPLED RECEPTOR 157-RELATED"/>
    <property type="match status" value="1"/>
</dbReference>
<name>A0AAW0Z0Z2_9TREE</name>
<feature type="transmembrane region" description="Helical" evidence="6">
    <location>
        <begin position="40"/>
        <end position="62"/>
    </location>
</feature>
<keyword evidence="9" id="KW-1185">Reference proteome</keyword>
<keyword evidence="2 6" id="KW-0812">Transmembrane</keyword>
<feature type="domain" description="G-protein coupled receptors family 1 profile" evidence="7">
    <location>
        <begin position="22"/>
        <end position="191"/>
    </location>
</feature>